<dbReference type="Gene3D" id="2.40.30.170">
    <property type="match status" value="1"/>
</dbReference>
<dbReference type="Gene3D" id="2.40.50.100">
    <property type="match status" value="1"/>
</dbReference>
<accession>A0A556S9P0</accession>
<dbReference type="GO" id="GO:0009306">
    <property type="term" value="P:protein secretion"/>
    <property type="evidence" value="ECO:0007669"/>
    <property type="project" value="InterPro"/>
</dbReference>
<keyword evidence="3" id="KW-0813">Transport</keyword>
<keyword evidence="6 8" id="KW-0472">Membrane</keyword>
<evidence type="ECO:0000259" key="9">
    <source>
        <dbReference type="Pfam" id="PF26002"/>
    </source>
</evidence>
<reference evidence="10 11" key="1">
    <citation type="submission" date="2019-07" db="EMBL/GenBank/DDBJ databases">
        <title>Gilliamella genomes.</title>
        <authorList>
            <person name="Zheng H."/>
        </authorList>
    </citation>
    <scope>NUCLEOTIDE SEQUENCE [LARGE SCALE GENOMIC DNA]</scope>
    <source>
        <strain evidence="10 11">W8127</strain>
    </source>
</reference>
<keyword evidence="7" id="KW-0175">Coiled coil</keyword>
<sequence length="421" mass="48394">MNESNESLFRRECLENNKITIVGQIMLITPYSIKLINVLFLIIFIAVIFLLIFFDYGRKIHVNGALLPVDGIVTILSSEPSIVDQILVKENQTIKMGQPLFVLRNLKYSSTYDAVHKFLSNKKNTLSFQHKIFLEQNNVKKISIQQTKKNLEEEKIILQSQIAVQTERVKIADEISQKYKKLFNSDSVSVIEYNNRQSELLDQKSILFDLKQKLESTNRKIYDLDVELLQIPLQEKRETSKFEQEMSSIEKELIENEGLKLMTIVAPKDAVISTIMVSKGQSISDNVIIATLLPENPKLEANLFIPSSAIGFIKVGLPVSIRYDAFPYQKFGQQKGIVDEISSNTLYLNELTSLGIYSQQFNNQKDAYYRVKVKLNNQNILAYGKNYPLKVGMSLESNIMLEKRKIYEWIFEPLFSIHGDN</sequence>
<evidence type="ECO:0000256" key="1">
    <source>
        <dbReference type="ARBA" id="ARBA00004167"/>
    </source>
</evidence>
<proteinExistence type="inferred from homology"/>
<evidence type="ECO:0000313" key="10">
    <source>
        <dbReference type="EMBL" id="TSJ97877.1"/>
    </source>
</evidence>
<keyword evidence="5 8" id="KW-1133">Transmembrane helix</keyword>
<dbReference type="PANTHER" id="PTHR30386:SF28">
    <property type="entry name" value="EXPORTED PROTEIN"/>
    <property type="match status" value="1"/>
</dbReference>
<dbReference type="EMBL" id="VMHM01000014">
    <property type="protein sequence ID" value="TSJ97877.1"/>
    <property type="molecule type" value="Genomic_DNA"/>
</dbReference>
<dbReference type="InterPro" id="IPR006144">
    <property type="entry name" value="Secretion_HlyD_CS"/>
</dbReference>
<dbReference type="PRINTS" id="PR01490">
    <property type="entry name" value="RTXTOXIND"/>
</dbReference>
<dbReference type="Proteomes" id="UP000319483">
    <property type="component" value="Unassembled WGS sequence"/>
</dbReference>
<evidence type="ECO:0000313" key="11">
    <source>
        <dbReference type="Proteomes" id="UP000319483"/>
    </source>
</evidence>
<dbReference type="Pfam" id="PF26002">
    <property type="entry name" value="Beta-barrel_AprE"/>
    <property type="match status" value="1"/>
</dbReference>
<dbReference type="InterPro" id="IPR058982">
    <property type="entry name" value="Beta-barrel_AprE"/>
</dbReference>
<keyword evidence="4 8" id="KW-0812">Transmembrane</keyword>
<dbReference type="InterPro" id="IPR050739">
    <property type="entry name" value="MFP"/>
</dbReference>
<comment type="caution">
    <text evidence="10">The sequence shown here is derived from an EMBL/GenBank/DDBJ whole genome shotgun (WGS) entry which is preliminary data.</text>
</comment>
<evidence type="ECO:0000256" key="5">
    <source>
        <dbReference type="ARBA" id="ARBA00022989"/>
    </source>
</evidence>
<gene>
    <name evidence="10" type="ORF">FPQ15_10895</name>
</gene>
<dbReference type="PROSITE" id="PS00543">
    <property type="entry name" value="HLYD_FAMILY"/>
    <property type="match status" value="1"/>
</dbReference>
<dbReference type="AlphaFoldDB" id="A0A556S9P0"/>
<name>A0A556S9P0_9GAMM</name>
<evidence type="ECO:0000256" key="7">
    <source>
        <dbReference type="SAM" id="Coils"/>
    </source>
</evidence>
<evidence type="ECO:0000256" key="6">
    <source>
        <dbReference type="ARBA" id="ARBA00023136"/>
    </source>
</evidence>
<organism evidence="10 11">
    <name type="scientific">Gilliamella apicola</name>
    <dbReference type="NCBI Taxonomy" id="1196095"/>
    <lineage>
        <taxon>Bacteria</taxon>
        <taxon>Pseudomonadati</taxon>
        <taxon>Pseudomonadota</taxon>
        <taxon>Gammaproteobacteria</taxon>
        <taxon>Orbales</taxon>
        <taxon>Orbaceae</taxon>
        <taxon>Gilliamella</taxon>
    </lineage>
</organism>
<evidence type="ECO:0000256" key="2">
    <source>
        <dbReference type="ARBA" id="ARBA00009477"/>
    </source>
</evidence>
<evidence type="ECO:0000256" key="3">
    <source>
        <dbReference type="ARBA" id="ARBA00022448"/>
    </source>
</evidence>
<evidence type="ECO:0000256" key="4">
    <source>
        <dbReference type="ARBA" id="ARBA00022692"/>
    </source>
</evidence>
<comment type="subcellular location">
    <subcellularLocation>
        <location evidence="1">Membrane</location>
        <topology evidence="1">Single-pass membrane protein</topology>
    </subcellularLocation>
</comment>
<evidence type="ECO:0000256" key="8">
    <source>
        <dbReference type="SAM" id="Phobius"/>
    </source>
</evidence>
<feature type="transmembrane region" description="Helical" evidence="8">
    <location>
        <begin position="35"/>
        <end position="54"/>
    </location>
</feature>
<dbReference type="RefSeq" id="WP_086325898.1">
    <property type="nucleotide sequence ID" value="NZ_CAMLAP010000047.1"/>
</dbReference>
<feature type="coiled-coil region" evidence="7">
    <location>
        <begin position="134"/>
        <end position="168"/>
    </location>
</feature>
<feature type="domain" description="AprE-like beta-barrel" evidence="9">
    <location>
        <begin position="302"/>
        <end position="400"/>
    </location>
</feature>
<dbReference type="PANTHER" id="PTHR30386">
    <property type="entry name" value="MEMBRANE FUSION SUBUNIT OF EMRAB-TOLC MULTIDRUG EFFLUX PUMP"/>
    <property type="match status" value="1"/>
</dbReference>
<comment type="similarity">
    <text evidence="2">Belongs to the membrane fusion protein (MFP) (TC 8.A.1) family.</text>
</comment>
<dbReference type="GO" id="GO:0016020">
    <property type="term" value="C:membrane"/>
    <property type="evidence" value="ECO:0007669"/>
    <property type="project" value="UniProtKB-SubCell"/>
</dbReference>
<protein>
    <submittedName>
        <fullName evidence="10">HlyD family efflux transporter periplasmic adaptor subunit</fullName>
    </submittedName>
</protein>